<evidence type="ECO:0000256" key="2">
    <source>
        <dbReference type="SAM" id="MobiDB-lite"/>
    </source>
</evidence>
<feature type="compositionally biased region" description="Basic and acidic residues" evidence="2">
    <location>
        <begin position="472"/>
        <end position="486"/>
    </location>
</feature>
<evidence type="ECO:0000256" key="1">
    <source>
        <dbReference type="PROSITE-ProRule" id="PRU00497"/>
    </source>
</evidence>
<feature type="chain" id="PRO_5034615749" evidence="3">
    <location>
        <begin position="21"/>
        <end position="591"/>
    </location>
</feature>
<reference evidence="5" key="1">
    <citation type="submission" date="2025-08" db="UniProtKB">
        <authorList>
            <consortium name="RefSeq"/>
        </authorList>
    </citation>
    <scope>IDENTIFICATION</scope>
    <source>
        <tissue evidence="5">Whole body</tissue>
    </source>
</reference>
<feature type="signal peptide" evidence="3">
    <location>
        <begin position="1"/>
        <end position="20"/>
    </location>
</feature>
<sequence>MVLIIIYAQVLLLCARGAEPLIVYSRPPRNDTAMATAANASSEEESSKADDDETMGTTATAADEMTGRRYADSSKSMSSKANYYGVQFYSPPVIHGAAVDMFGRQLHHQHQRHHHHQQYAHRQPAAAYHQLRHHGRPAAWGEPTAALMQDGVAGGGGAAGPLLMNPLMAAYEDPSTARYAPLKQRQQRPQPVARLIKYTEPPPVTYHQLPFIAAETSDRTLLDNLPALQFALQHAATGKPPPPPTAPVATAAHQQYALQQHQVVKQPQSVATAGGAAALHQLYQPPQPPPPHHHQHQRLSHQPMPLPSHPHRLLHHAPPPHQRHRYAAYGGGSGGGTQVPRYTQVPFLYNLPPPPAQRPYAPSEYDLVTRFNRLLKERERDDRLDDGTAVDDDDDEETTTRPAKKAKRKKKKKKKKRPSTTPVPPAPVEEDPEEEDDRDKHQQRKQHQQQDDERIEDEQPVSEEQESQNVHTSEKLPEGTVVHETEADSPNEVDGPSQLSEQFGGDLTFDEAGGERVEFQLHGLGGPDSYKFGFDTGKGTNRQFRYEERDSSGNVHGHYGYLDNDGKMQVYNYGSHPELGFHSEKAETPEA</sequence>
<feature type="region of interest" description="Disordered" evidence="2">
    <location>
        <begin position="33"/>
        <end position="61"/>
    </location>
</feature>
<feature type="region of interest" description="Disordered" evidence="2">
    <location>
        <begin position="281"/>
        <end position="341"/>
    </location>
</feature>
<feature type="region of interest" description="Disordered" evidence="2">
    <location>
        <begin position="382"/>
        <end position="558"/>
    </location>
</feature>
<keyword evidence="3" id="KW-0732">Signal</keyword>
<protein>
    <submittedName>
        <fullName evidence="5">Uncharacterized protein LOC112682883</fullName>
    </submittedName>
</protein>
<dbReference type="Pfam" id="PF00379">
    <property type="entry name" value="Chitin_bind_4"/>
    <property type="match status" value="1"/>
</dbReference>
<dbReference type="GeneID" id="112682883"/>
<feature type="compositionally biased region" description="Basic residues" evidence="2">
    <location>
        <begin position="402"/>
        <end position="418"/>
    </location>
</feature>
<evidence type="ECO:0000256" key="3">
    <source>
        <dbReference type="SAM" id="SignalP"/>
    </source>
</evidence>
<gene>
    <name evidence="5" type="primary">LOC112682883</name>
</gene>
<keyword evidence="4" id="KW-1185">Reference proteome</keyword>
<feature type="compositionally biased region" description="Acidic residues" evidence="2">
    <location>
        <begin position="428"/>
        <end position="437"/>
    </location>
</feature>
<dbReference type="InterPro" id="IPR000618">
    <property type="entry name" value="Insect_cuticle"/>
</dbReference>
<accession>A0A8B8FEX3</accession>
<evidence type="ECO:0000313" key="5">
    <source>
        <dbReference type="RefSeq" id="XP_025409429.1"/>
    </source>
</evidence>
<dbReference type="AlphaFoldDB" id="A0A8B8FEX3"/>
<feature type="compositionally biased region" description="Acidic residues" evidence="2">
    <location>
        <begin position="453"/>
        <end position="466"/>
    </location>
</feature>
<feature type="region of interest" description="Disordered" evidence="2">
    <location>
        <begin position="235"/>
        <end position="254"/>
    </location>
</feature>
<proteinExistence type="predicted"/>
<organism evidence="4 5">
    <name type="scientific">Sipha flava</name>
    <name type="common">yellow sugarcane aphid</name>
    <dbReference type="NCBI Taxonomy" id="143950"/>
    <lineage>
        <taxon>Eukaryota</taxon>
        <taxon>Metazoa</taxon>
        <taxon>Ecdysozoa</taxon>
        <taxon>Arthropoda</taxon>
        <taxon>Hexapoda</taxon>
        <taxon>Insecta</taxon>
        <taxon>Pterygota</taxon>
        <taxon>Neoptera</taxon>
        <taxon>Paraneoptera</taxon>
        <taxon>Hemiptera</taxon>
        <taxon>Sternorrhyncha</taxon>
        <taxon>Aphidomorpha</taxon>
        <taxon>Aphidoidea</taxon>
        <taxon>Aphididae</taxon>
        <taxon>Sipha</taxon>
    </lineage>
</organism>
<evidence type="ECO:0000313" key="4">
    <source>
        <dbReference type="Proteomes" id="UP000694846"/>
    </source>
</evidence>
<dbReference type="GO" id="GO:0042302">
    <property type="term" value="F:structural constituent of cuticle"/>
    <property type="evidence" value="ECO:0007669"/>
    <property type="project" value="UniProtKB-UniRule"/>
</dbReference>
<dbReference type="OrthoDB" id="6436078at2759"/>
<dbReference type="RefSeq" id="XP_025409429.1">
    <property type="nucleotide sequence ID" value="XM_025553644.1"/>
</dbReference>
<dbReference type="Proteomes" id="UP000694846">
    <property type="component" value="Unplaced"/>
</dbReference>
<dbReference type="PROSITE" id="PS51155">
    <property type="entry name" value="CHIT_BIND_RR_2"/>
    <property type="match status" value="1"/>
</dbReference>
<keyword evidence="1" id="KW-0193">Cuticle</keyword>
<name>A0A8B8FEX3_9HEMI</name>
<feature type="compositionally biased region" description="Acidic residues" evidence="2">
    <location>
        <begin position="388"/>
        <end position="397"/>
    </location>
</feature>